<dbReference type="GO" id="GO:0005737">
    <property type="term" value="C:cytoplasm"/>
    <property type="evidence" value="ECO:0007669"/>
    <property type="project" value="UniProtKB-SubCell"/>
</dbReference>
<feature type="domain" description="Mur ligase C-terminal" evidence="16">
    <location>
        <begin position="340"/>
        <end position="449"/>
    </location>
</feature>
<evidence type="ECO:0000256" key="11">
    <source>
        <dbReference type="ARBA" id="ARBA00023306"/>
    </source>
</evidence>
<evidence type="ECO:0000256" key="7">
    <source>
        <dbReference type="ARBA" id="ARBA00022741"/>
    </source>
</evidence>
<protein>
    <recommendedName>
        <fullName evidence="3 14">UDP-N-acetylmuramate--L-alanine ligase</fullName>
        <ecNumber evidence="3 14">6.3.2.8</ecNumber>
    </recommendedName>
    <alternativeName>
        <fullName evidence="14">UDP-N-acetylmuramoyl-L-alanine synthetase</fullName>
    </alternativeName>
</protein>
<dbReference type="Pfam" id="PF01225">
    <property type="entry name" value="Mur_ligase"/>
    <property type="match status" value="1"/>
</dbReference>
<evidence type="ECO:0000256" key="5">
    <source>
        <dbReference type="ARBA" id="ARBA00022598"/>
    </source>
</evidence>
<dbReference type="InterPro" id="IPR036565">
    <property type="entry name" value="Mur-like_cat_sf"/>
</dbReference>
<dbReference type="InterPro" id="IPR000713">
    <property type="entry name" value="Mur_ligase_N"/>
</dbReference>
<dbReference type="EC" id="6.3.2.8" evidence="3 14"/>
<evidence type="ECO:0000256" key="9">
    <source>
        <dbReference type="ARBA" id="ARBA00022960"/>
    </source>
</evidence>
<dbReference type="Pfam" id="PF08245">
    <property type="entry name" value="Mur_ligase_M"/>
    <property type="match status" value="1"/>
</dbReference>
<evidence type="ECO:0000256" key="10">
    <source>
        <dbReference type="ARBA" id="ARBA00022984"/>
    </source>
</evidence>
<dbReference type="OrthoDB" id="9804126at2"/>
<dbReference type="STRING" id="555778.Hneap_0451"/>
<dbReference type="eggNOG" id="COG0773">
    <property type="taxonomic scope" value="Bacteria"/>
</dbReference>
<evidence type="ECO:0000256" key="6">
    <source>
        <dbReference type="ARBA" id="ARBA00022618"/>
    </source>
</evidence>
<dbReference type="NCBIfam" id="TIGR01082">
    <property type="entry name" value="murC"/>
    <property type="match status" value="1"/>
</dbReference>
<keyword evidence="12 14" id="KW-0961">Cell wall biogenesis/degradation</keyword>
<dbReference type="GO" id="GO:0008763">
    <property type="term" value="F:UDP-N-acetylmuramate-L-alanine ligase activity"/>
    <property type="evidence" value="ECO:0007669"/>
    <property type="project" value="UniProtKB-UniRule"/>
</dbReference>
<dbReference type="GO" id="GO:0008360">
    <property type="term" value="P:regulation of cell shape"/>
    <property type="evidence" value="ECO:0007669"/>
    <property type="project" value="UniProtKB-KW"/>
</dbReference>
<dbReference type="AlphaFoldDB" id="D0KXY5"/>
<dbReference type="InterPro" id="IPR005758">
    <property type="entry name" value="UDP-N-AcMur_Ala_ligase_MurC"/>
</dbReference>
<evidence type="ECO:0000313" key="19">
    <source>
        <dbReference type="Proteomes" id="UP000009102"/>
    </source>
</evidence>
<keyword evidence="6 14" id="KW-0132">Cell division</keyword>
<dbReference type="RefSeq" id="WP_012823344.1">
    <property type="nucleotide sequence ID" value="NC_013422.1"/>
</dbReference>
<comment type="catalytic activity">
    <reaction evidence="13 14">
        <text>UDP-N-acetyl-alpha-D-muramate + L-alanine + ATP = UDP-N-acetyl-alpha-D-muramoyl-L-alanine + ADP + phosphate + H(+)</text>
        <dbReference type="Rhea" id="RHEA:23372"/>
        <dbReference type="ChEBI" id="CHEBI:15378"/>
        <dbReference type="ChEBI" id="CHEBI:30616"/>
        <dbReference type="ChEBI" id="CHEBI:43474"/>
        <dbReference type="ChEBI" id="CHEBI:57972"/>
        <dbReference type="ChEBI" id="CHEBI:70757"/>
        <dbReference type="ChEBI" id="CHEBI:83898"/>
        <dbReference type="ChEBI" id="CHEBI:456216"/>
        <dbReference type="EC" id="6.3.2.8"/>
    </reaction>
</comment>
<gene>
    <name evidence="14" type="primary">murC</name>
    <name evidence="18" type="ordered locus">Hneap_0451</name>
</gene>
<dbReference type="PANTHER" id="PTHR43445:SF3">
    <property type="entry name" value="UDP-N-ACETYLMURAMATE--L-ALANINE LIGASE"/>
    <property type="match status" value="1"/>
</dbReference>
<keyword evidence="19" id="KW-1185">Reference proteome</keyword>
<dbReference type="PANTHER" id="PTHR43445">
    <property type="entry name" value="UDP-N-ACETYLMURAMATE--L-ALANINE LIGASE-RELATED"/>
    <property type="match status" value="1"/>
</dbReference>
<dbReference type="UniPathway" id="UPA00219"/>
<keyword evidence="10 14" id="KW-0573">Peptidoglycan synthesis</keyword>
<dbReference type="GO" id="GO:0071555">
    <property type="term" value="P:cell wall organization"/>
    <property type="evidence" value="ECO:0007669"/>
    <property type="project" value="UniProtKB-KW"/>
</dbReference>
<evidence type="ECO:0000259" key="16">
    <source>
        <dbReference type="Pfam" id="PF02875"/>
    </source>
</evidence>
<dbReference type="SUPFAM" id="SSF51984">
    <property type="entry name" value="MurCD N-terminal domain"/>
    <property type="match status" value="1"/>
</dbReference>
<dbReference type="FunFam" id="3.40.1190.10:FF:000001">
    <property type="entry name" value="UDP-N-acetylmuramate--L-alanine ligase"/>
    <property type="match status" value="1"/>
</dbReference>
<evidence type="ECO:0000256" key="8">
    <source>
        <dbReference type="ARBA" id="ARBA00022840"/>
    </source>
</evidence>
<dbReference type="EMBL" id="CP001801">
    <property type="protein sequence ID" value="ACX95308.1"/>
    <property type="molecule type" value="Genomic_DNA"/>
</dbReference>
<keyword evidence="4 14" id="KW-0963">Cytoplasm</keyword>
<dbReference type="Proteomes" id="UP000009102">
    <property type="component" value="Chromosome"/>
</dbReference>
<feature type="domain" description="Mur ligase N-terminal catalytic" evidence="15">
    <location>
        <begin position="27"/>
        <end position="124"/>
    </location>
</feature>
<feature type="binding site" evidence="14">
    <location>
        <begin position="132"/>
        <end position="138"/>
    </location>
    <ligand>
        <name>ATP</name>
        <dbReference type="ChEBI" id="CHEBI:30616"/>
    </ligand>
</feature>
<dbReference type="SUPFAM" id="SSF53623">
    <property type="entry name" value="MurD-like peptide ligases, catalytic domain"/>
    <property type="match status" value="1"/>
</dbReference>
<dbReference type="HAMAP" id="MF_00046">
    <property type="entry name" value="MurC"/>
    <property type="match status" value="1"/>
</dbReference>
<keyword evidence="7 14" id="KW-0547">Nucleotide-binding</keyword>
<evidence type="ECO:0000256" key="13">
    <source>
        <dbReference type="ARBA" id="ARBA00047833"/>
    </source>
</evidence>
<sequence length="491" mass="52654">MINPAMINSVGGTHRPVADIRMRQVRHLHFVGIGGAGMSGIAEVMKTLGFTVTGSDVAESAAVIRLRQLGIPVQIGHAAAHVCDADVIVISTAVKADNPELAAAQAKRLPIVRRAEMLAELMRFRIGLAVAGTHGKTTTTSLLAAILAEAGWDPTYVIGGKLLSSSSNARLGRGEYLVAEADESDASFLHLQPHVAIVTNIDADHLETYDGNFERLVDHFIEFLHNLPFYGLAVLCADDPVAAGITARVGRQVLTYGIDQPADVRATDVYSDGFGSRFVVNLPNQTQFDCRLAMPGRHNVLNALAAITVAQDLGVPVAAIQQALTSFQGVGRRLERRGALAIKGKKLPLIDDYGHHPREVEATLQAVRAAWPDVRLVVIFQPHRFSRTRDLFEDFVRVLSTVDHLILLDVYAAGEAPIAGADGRSLARAIRNRGQVDPVFVVGADEAAAVLPDIIPENELDQPMLVLTLGAGNVGSLPALLLNRYGEQSHA</sequence>
<evidence type="ECO:0000256" key="2">
    <source>
        <dbReference type="ARBA" id="ARBA00004752"/>
    </source>
</evidence>
<evidence type="ECO:0000256" key="1">
    <source>
        <dbReference type="ARBA" id="ARBA00004496"/>
    </source>
</evidence>
<dbReference type="InterPro" id="IPR036615">
    <property type="entry name" value="Mur_ligase_C_dom_sf"/>
</dbReference>
<dbReference type="InterPro" id="IPR004101">
    <property type="entry name" value="Mur_ligase_C"/>
</dbReference>
<keyword evidence="8 14" id="KW-0067">ATP-binding</keyword>
<evidence type="ECO:0000256" key="14">
    <source>
        <dbReference type="HAMAP-Rule" id="MF_00046"/>
    </source>
</evidence>
<dbReference type="Gene3D" id="3.40.1190.10">
    <property type="entry name" value="Mur-like, catalytic domain"/>
    <property type="match status" value="1"/>
</dbReference>
<dbReference type="HOGENOM" id="CLU_028104_2_2_6"/>
<keyword evidence="5 14" id="KW-0436">Ligase</keyword>
<name>D0KXY5_HALNC</name>
<evidence type="ECO:0000259" key="17">
    <source>
        <dbReference type="Pfam" id="PF08245"/>
    </source>
</evidence>
<dbReference type="InterPro" id="IPR050061">
    <property type="entry name" value="MurCDEF_pg_biosynth"/>
</dbReference>
<dbReference type="GO" id="GO:0005524">
    <property type="term" value="F:ATP binding"/>
    <property type="evidence" value="ECO:0007669"/>
    <property type="project" value="UniProtKB-UniRule"/>
</dbReference>
<dbReference type="InterPro" id="IPR013221">
    <property type="entry name" value="Mur_ligase_cen"/>
</dbReference>
<dbReference type="KEGG" id="hna:Hneap_0451"/>
<evidence type="ECO:0000256" key="12">
    <source>
        <dbReference type="ARBA" id="ARBA00023316"/>
    </source>
</evidence>
<evidence type="ECO:0000256" key="3">
    <source>
        <dbReference type="ARBA" id="ARBA00012211"/>
    </source>
</evidence>
<dbReference type="GO" id="GO:0051301">
    <property type="term" value="P:cell division"/>
    <property type="evidence" value="ECO:0007669"/>
    <property type="project" value="UniProtKB-KW"/>
</dbReference>
<evidence type="ECO:0000256" key="4">
    <source>
        <dbReference type="ARBA" id="ARBA00022490"/>
    </source>
</evidence>
<dbReference type="Gene3D" id="3.90.190.20">
    <property type="entry name" value="Mur ligase, C-terminal domain"/>
    <property type="match status" value="1"/>
</dbReference>
<proteinExistence type="inferred from homology"/>
<keyword evidence="9 14" id="KW-0133">Cell shape</keyword>
<evidence type="ECO:0000259" key="15">
    <source>
        <dbReference type="Pfam" id="PF01225"/>
    </source>
</evidence>
<dbReference type="GO" id="GO:0009252">
    <property type="term" value="P:peptidoglycan biosynthetic process"/>
    <property type="evidence" value="ECO:0007669"/>
    <property type="project" value="UniProtKB-UniRule"/>
</dbReference>
<dbReference type="SUPFAM" id="SSF53244">
    <property type="entry name" value="MurD-like peptide ligases, peptide-binding domain"/>
    <property type="match status" value="1"/>
</dbReference>
<dbReference type="Pfam" id="PF02875">
    <property type="entry name" value="Mur_ligase_C"/>
    <property type="match status" value="1"/>
</dbReference>
<accession>D0KXY5</accession>
<keyword evidence="11 14" id="KW-0131">Cell cycle</keyword>
<evidence type="ECO:0000313" key="18">
    <source>
        <dbReference type="EMBL" id="ACX95308.1"/>
    </source>
</evidence>
<feature type="domain" description="Mur ligase central" evidence="17">
    <location>
        <begin position="130"/>
        <end position="310"/>
    </location>
</feature>
<comment type="function">
    <text evidence="14">Cell wall formation.</text>
</comment>
<comment type="pathway">
    <text evidence="2 14">Cell wall biogenesis; peptidoglycan biosynthesis.</text>
</comment>
<comment type="similarity">
    <text evidence="14">Belongs to the MurCDEF family.</text>
</comment>
<dbReference type="Gene3D" id="3.40.50.720">
    <property type="entry name" value="NAD(P)-binding Rossmann-like Domain"/>
    <property type="match status" value="1"/>
</dbReference>
<reference evidence="18 19" key="1">
    <citation type="submission" date="2009-10" db="EMBL/GenBank/DDBJ databases">
        <title>Complete sequence of Halothiobacillus neapolitanus c2.</title>
        <authorList>
            <consortium name="US DOE Joint Genome Institute"/>
            <person name="Lucas S."/>
            <person name="Copeland A."/>
            <person name="Lapidus A."/>
            <person name="Glavina del Rio T."/>
            <person name="Tice H."/>
            <person name="Bruce D."/>
            <person name="Goodwin L."/>
            <person name="Pitluck S."/>
            <person name="Davenport K."/>
            <person name="Brettin T."/>
            <person name="Detter J.C."/>
            <person name="Han C."/>
            <person name="Tapia R."/>
            <person name="Larimer F."/>
            <person name="Land M."/>
            <person name="Hauser L."/>
            <person name="Kyrpides N."/>
            <person name="Mikhailova N."/>
            <person name="Kerfeld C."/>
            <person name="Cannon G."/>
            <person name="Heinhort S."/>
        </authorList>
    </citation>
    <scope>NUCLEOTIDE SEQUENCE [LARGE SCALE GENOMIC DNA]</scope>
    <source>
        <strain evidence="19">ATCC 23641 / c2</strain>
    </source>
</reference>
<comment type="subcellular location">
    <subcellularLocation>
        <location evidence="1 14">Cytoplasm</location>
    </subcellularLocation>
</comment>
<organism evidence="18 19">
    <name type="scientific">Halothiobacillus neapolitanus (strain ATCC 23641 / DSM 15147 / CIP 104769 / NCIMB 8539 / c2)</name>
    <name type="common">Thiobacillus neapolitanus</name>
    <dbReference type="NCBI Taxonomy" id="555778"/>
    <lineage>
        <taxon>Bacteria</taxon>
        <taxon>Pseudomonadati</taxon>
        <taxon>Pseudomonadota</taxon>
        <taxon>Gammaproteobacteria</taxon>
        <taxon>Chromatiales</taxon>
        <taxon>Halothiobacillaceae</taxon>
        <taxon>Halothiobacillus</taxon>
    </lineage>
</organism>